<keyword evidence="5" id="KW-0511">Multifunctional enzyme</keyword>
<evidence type="ECO:0000256" key="5">
    <source>
        <dbReference type="ARBA" id="ARBA00023268"/>
    </source>
</evidence>
<reference evidence="7" key="2">
    <citation type="submission" date="2023-05" db="EMBL/GenBank/DDBJ databases">
        <authorList>
            <consortium name="Lawrence Berkeley National Laboratory"/>
            <person name="Steindorff A."/>
            <person name="Hensen N."/>
            <person name="Bonometti L."/>
            <person name="Westerberg I."/>
            <person name="Brannstrom I.O."/>
            <person name="Guillou S."/>
            <person name="Cros-Aarteil S."/>
            <person name="Calhoun S."/>
            <person name="Haridas S."/>
            <person name="Kuo A."/>
            <person name="Mondo S."/>
            <person name="Pangilinan J."/>
            <person name="Riley R."/>
            <person name="Labutti K."/>
            <person name="Andreopoulos B."/>
            <person name="Lipzen A."/>
            <person name="Chen C."/>
            <person name="Yanf M."/>
            <person name="Daum C."/>
            <person name="Ng V."/>
            <person name="Clum A."/>
            <person name="Ohm R."/>
            <person name="Martin F."/>
            <person name="Silar P."/>
            <person name="Natvig D."/>
            <person name="Lalanne C."/>
            <person name="Gautier V."/>
            <person name="Ament-Velasquez S.L."/>
            <person name="Kruys A."/>
            <person name="Hutchinson M.I."/>
            <person name="Powell A.J."/>
            <person name="Barry K."/>
            <person name="Miller A.N."/>
            <person name="Grigoriev I.V."/>
            <person name="Debuchy R."/>
            <person name="Gladieux P."/>
            <person name="Thoren M.H."/>
            <person name="Johannesson H."/>
        </authorList>
    </citation>
    <scope>NUCLEOTIDE SEQUENCE</scope>
    <source>
        <strain evidence="7">CBS 359.72</strain>
    </source>
</reference>
<keyword evidence="4" id="KW-0560">Oxidoreductase</keyword>
<protein>
    <submittedName>
        <fullName evidence="7">Fumagillin dodecapentaenoate synthase</fullName>
    </submittedName>
</protein>
<sequence length="1089" mass="117790">MVAHKKPGLRVLEVDLSQPQEPENASSLWLESGYNAARGACAKHYFASADARAVVAVQSAHLDGPNSEFAATDFRAAEIAGLEEGGFNYALVRLSSAQQQLDEVSLGQALRHVRKSLADDGLAVFVLGLGKEAPADLQTATLAAGFTRAWVTSHVALAQVPAELNAASEDEKQTVFRLQLTASDSDVSAQAEAALVKLDRWNVVKVADPSQLPPRSKVLVLDELDVAIITQLDNRQWEVLQQLVRLQCNLVWVTAGAQMKVSAPEKAAIQGFLRVLRNEEPQLRLISLDVESATGGATPAAIDAALRLLAELARQRQANGATAEEDNELVERCGVIHVARVRPDATVNRAAREEAVGRAAELVDLHSASNMIRLRAERIGSIDSLHFVEASSEPLPLGSNRVEVEVMAAGVNFKEVAVTVGIVPENENLLGYEAAGVVVRVSPDVTAFKPGQRVVVFERGAHANRIIATTGRVRHIPDSMTFEEAASVPLIYMTSLWSLYRIARVRKGSRVLIHSAAGGVGLSAIQLCQHAGAEVFATVGTQDKREFLISQLNIPEDHIFSSRSRAFGDQILAATDGKGVDVVLNSLTGDLLDESWRIIAYGGTMVEIGKKDILDKNSLAMEPFRRNVTFASLDLSAHEITDEEFADLMAEVFGLIECGHVKPVWPRKIFSFTDIPSAFRLLRTGTHIGKIVLSDGPYPRIKVPVRPAPRTMRLRVDASYLIIGGLRGLCSSLAIHLAKNGAKHIAVLSRSGHDDPQSQKVVRDLHSLGAQVDLLRGDVCNLEDVRAAFAATSAPIAGIVQGAMVLRDRVFESMSVEEYHQALGCKIPGTLNLHRVSLELGLNLDFFTLLSSISGLTGSKGQANYAAGNAFMDSFAAYRRGLGLAATSVDLGVIQDVGYMAERDELQQRYDATVWHAINERLLRKIFGHAVILDQKDQNNTGRGRAHVITGIRVPLPEGSSLLRDPRFSALQLRGLQQAGGSGSGGRASDRAKDIQAIMLMLRSKAEPAAVLDAVVDVINRYLMTSLRLSEPLDAARPLSIYGIDSLAAVEFRNWLRADLGVDLSTLEIMNSPSLRSICEKVISKISLA</sequence>
<evidence type="ECO:0000256" key="3">
    <source>
        <dbReference type="ARBA" id="ARBA00022679"/>
    </source>
</evidence>
<dbReference type="SMART" id="SM00822">
    <property type="entry name" value="PKS_KR"/>
    <property type="match status" value="1"/>
</dbReference>
<dbReference type="Pfam" id="PF08240">
    <property type="entry name" value="ADH_N"/>
    <property type="match status" value="1"/>
</dbReference>
<dbReference type="PANTHER" id="PTHR43775:SF18">
    <property type="entry name" value="ENZYME, PUTATIVE (JCVI)-RELATED"/>
    <property type="match status" value="1"/>
</dbReference>
<proteinExistence type="predicted"/>
<dbReference type="InterPro" id="IPR013968">
    <property type="entry name" value="PKS_KR"/>
</dbReference>
<dbReference type="SMART" id="SM00829">
    <property type="entry name" value="PKS_ER"/>
    <property type="match status" value="1"/>
</dbReference>
<dbReference type="GO" id="GO:1901336">
    <property type="term" value="P:lactone biosynthetic process"/>
    <property type="evidence" value="ECO:0007669"/>
    <property type="project" value="UniProtKB-ARBA"/>
</dbReference>
<dbReference type="InterPro" id="IPR036736">
    <property type="entry name" value="ACP-like_sf"/>
</dbReference>
<dbReference type="EMBL" id="MU857810">
    <property type="protein sequence ID" value="KAK4243498.1"/>
    <property type="molecule type" value="Genomic_DNA"/>
</dbReference>
<dbReference type="GO" id="GO:0031177">
    <property type="term" value="F:phosphopantetheine binding"/>
    <property type="evidence" value="ECO:0007669"/>
    <property type="project" value="InterPro"/>
</dbReference>
<dbReference type="InterPro" id="IPR009081">
    <property type="entry name" value="PP-bd_ACP"/>
</dbReference>
<evidence type="ECO:0000256" key="1">
    <source>
        <dbReference type="ARBA" id="ARBA00022450"/>
    </source>
</evidence>
<dbReference type="Gene3D" id="3.90.180.10">
    <property type="entry name" value="Medium-chain alcohol dehydrogenases, catalytic domain"/>
    <property type="match status" value="1"/>
</dbReference>
<dbReference type="Pfam" id="PF13602">
    <property type="entry name" value="ADH_zinc_N_2"/>
    <property type="match status" value="1"/>
</dbReference>
<keyword evidence="2" id="KW-0597">Phosphoprotein</keyword>
<gene>
    <name evidence="7" type="ORF">C7999DRAFT_36174</name>
</gene>
<organism evidence="7 8">
    <name type="scientific">Corynascus novoguineensis</name>
    <dbReference type="NCBI Taxonomy" id="1126955"/>
    <lineage>
        <taxon>Eukaryota</taxon>
        <taxon>Fungi</taxon>
        <taxon>Dikarya</taxon>
        <taxon>Ascomycota</taxon>
        <taxon>Pezizomycotina</taxon>
        <taxon>Sordariomycetes</taxon>
        <taxon>Sordariomycetidae</taxon>
        <taxon>Sordariales</taxon>
        <taxon>Chaetomiaceae</taxon>
        <taxon>Corynascus</taxon>
    </lineage>
</organism>
<comment type="caution">
    <text evidence="7">The sequence shown here is derived from an EMBL/GenBank/DDBJ whole genome shotgun (WGS) entry which is preliminary data.</text>
</comment>
<dbReference type="AlphaFoldDB" id="A0AAN7HIQ7"/>
<dbReference type="GO" id="GO:0004312">
    <property type="term" value="F:fatty acid synthase activity"/>
    <property type="evidence" value="ECO:0007669"/>
    <property type="project" value="TreeGrafter"/>
</dbReference>
<evidence type="ECO:0000313" key="7">
    <source>
        <dbReference type="EMBL" id="KAK4243498.1"/>
    </source>
</evidence>
<evidence type="ECO:0000256" key="4">
    <source>
        <dbReference type="ARBA" id="ARBA00023002"/>
    </source>
</evidence>
<accession>A0AAN7HIQ7</accession>
<dbReference type="SMART" id="SM00823">
    <property type="entry name" value="PKS_PP"/>
    <property type="match status" value="1"/>
</dbReference>
<dbReference type="PANTHER" id="PTHR43775">
    <property type="entry name" value="FATTY ACID SYNTHASE"/>
    <property type="match status" value="1"/>
</dbReference>
<dbReference type="InterPro" id="IPR020806">
    <property type="entry name" value="PKS_PP-bd"/>
</dbReference>
<feature type="domain" description="Carrier" evidence="6">
    <location>
        <begin position="1006"/>
        <end position="1086"/>
    </location>
</feature>
<dbReference type="InterPro" id="IPR036291">
    <property type="entry name" value="NAD(P)-bd_dom_sf"/>
</dbReference>
<dbReference type="Gene3D" id="3.40.50.720">
    <property type="entry name" value="NAD(P)-binding Rossmann-like Domain"/>
    <property type="match status" value="2"/>
</dbReference>
<dbReference type="InterPro" id="IPR011032">
    <property type="entry name" value="GroES-like_sf"/>
</dbReference>
<dbReference type="InterPro" id="IPR020843">
    <property type="entry name" value="ER"/>
</dbReference>
<keyword evidence="1" id="KW-0596">Phosphopantetheine</keyword>
<dbReference type="GO" id="GO:0006633">
    <property type="term" value="P:fatty acid biosynthetic process"/>
    <property type="evidence" value="ECO:0007669"/>
    <property type="project" value="TreeGrafter"/>
</dbReference>
<dbReference type="FunFam" id="3.40.50.720:FF:000209">
    <property type="entry name" value="Polyketide synthase Pks12"/>
    <property type="match status" value="1"/>
</dbReference>
<evidence type="ECO:0000313" key="8">
    <source>
        <dbReference type="Proteomes" id="UP001303647"/>
    </source>
</evidence>
<dbReference type="GO" id="GO:0016491">
    <property type="term" value="F:oxidoreductase activity"/>
    <property type="evidence" value="ECO:0007669"/>
    <property type="project" value="UniProtKB-KW"/>
</dbReference>
<dbReference type="Gene3D" id="1.10.1200.10">
    <property type="entry name" value="ACP-like"/>
    <property type="match status" value="1"/>
</dbReference>
<dbReference type="SUPFAM" id="SSF50129">
    <property type="entry name" value="GroES-like"/>
    <property type="match status" value="1"/>
</dbReference>
<dbReference type="GO" id="GO:0044550">
    <property type="term" value="P:secondary metabolite biosynthetic process"/>
    <property type="evidence" value="ECO:0007669"/>
    <property type="project" value="UniProtKB-ARBA"/>
</dbReference>
<keyword evidence="3" id="KW-0808">Transferase</keyword>
<dbReference type="InterPro" id="IPR057326">
    <property type="entry name" value="KR_dom"/>
</dbReference>
<dbReference type="InterPro" id="IPR050091">
    <property type="entry name" value="PKS_NRPS_Biosynth_Enz"/>
</dbReference>
<dbReference type="PROSITE" id="PS50075">
    <property type="entry name" value="CARRIER"/>
    <property type="match status" value="1"/>
</dbReference>
<reference evidence="7" key="1">
    <citation type="journal article" date="2023" name="Mol. Phylogenet. Evol.">
        <title>Genome-scale phylogeny and comparative genomics of the fungal order Sordariales.</title>
        <authorList>
            <person name="Hensen N."/>
            <person name="Bonometti L."/>
            <person name="Westerberg I."/>
            <person name="Brannstrom I.O."/>
            <person name="Guillou S."/>
            <person name="Cros-Aarteil S."/>
            <person name="Calhoun S."/>
            <person name="Haridas S."/>
            <person name="Kuo A."/>
            <person name="Mondo S."/>
            <person name="Pangilinan J."/>
            <person name="Riley R."/>
            <person name="LaButti K."/>
            <person name="Andreopoulos B."/>
            <person name="Lipzen A."/>
            <person name="Chen C."/>
            <person name="Yan M."/>
            <person name="Daum C."/>
            <person name="Ng V."/>
            <person name="Clum A."/>
            <person name="Steindorff A."/>
            <person name="Ohm R.A."/>
            <person name="Martin F."/>
            <person name="Silar P."/>
            <person name="Natvig D.O."/>
            <person name="Lalanne C."/>
            <person name="Gautier V."/>
            <person name="Ament-Velasquez S.L."/>
            <person name="Kruys A."/>
            <person name="Hutchinson M.I."/>
            <person name="Powell A.J."/>
            <person name="Barry K."/>
            <person name="Miller A.N."/>
            <person name="Grigoriev I.V."/>
            <person name="Debuchy R."/>
            <person name="Gladieux P."/>
            <person name="Hiltunen Thoren M."/>
            <person name="Johannesson H."/>
        </authorList>
    </citation>
    <scope>NUCLEOTIDE SEQUENCE</scope>
    <source>
        <strain evidence="7">CBS 359.72</strain>
    </source>
</reference>
<dbReference type="InterPro" id="IPR013154">
    <property type="entry name" value="ADH-like_N"/>
</dbReference>
<dbReference type="Pfam" id="PF08659">
    <property type="entry name" value="KR"/>
    <property type="match status" value="1"/>
</dbReference>
<dbReference type="SUPFAM" id="SSF51735">
    <property type="entry name" value="NAD(P)-binding Rossmann-fold domains"/>
    <property type="match status" value="3"/>
</dbReference>
<dbReference type="SUPFAM" id="SSF47336">
    <property type="entry name" value="ACP-like"/>
    <property type="match status" value="1"/>
</dbReference>
<keyword evidence="8" id="KW-1185">Reference proteome</keyword>
<evidence type="ECO:0000256" key="2">
    <source>
        <dbReference type="ARBA" id="ARBA00022553"/>
    </source>
</evidence>
<name>A0AAN7HIQ7_9PEZI</name>
<dbReference type="InterPro" id="IPR056501">
    <property type="entry name" value="NAD-bd_HRPKS_sdrA"/>
</dbReference>
<dbReference type="Pfam" id="PF00550">
    <property type="entry name" value="PP-binding"/>
    <property type="match status" value="1"/>
</dbReference>
<evidence type="ECO:0000259" key="6">
    <source>
        <dbReference type="PROSITE" id="PS50075"/>
    </source>
</evidence>
<dbReference type="Pfam" id="PF23114">
    <property type="entry name" value="NAD-bd_HRPKS_sdrA"/>
    <property type="match status" value="1"/>
</dbReference>
<dbReference type="Proteomes" id="UP001303647">
    <property type="component" value="Unassembled WGS sequence"/>
</dbReference>
<dbReference type="CDD" id="cd05195">
    <property type="entry name" value="enoyl_red"/>
    <property type="match status" value="1"/>
</dbReference>